<protein>
    <recommendedName>
        <fullName evidence="1">TerB-C domain-containing protein</fullName>
    </recommendedName>
</protein>
<sequence>MKFIRYDAVKNWKSNNLEDIIDVTDEIPEKIQFAKPIDKGIDWLEFVEVDRYYDELVYSSEFQELVTSLYLEVMKALEHHFEKRRKNLRKFMRRSTTYAFDNNYLFQALFKYLRTHIIYHYLPSYDTYSSYDTYLLEQAFEPTDLNVISAVMEQFLKDLPPASPEFRQLFGLTEYGTEEVWWDMDGKYREENDMTQVQLNIMQSTTPRTTKPWLGEHKDEIVSLYLNYWEIITSDKWEEGPTRSDKRNRFIYRIVKRPLNPSAENKYHRFMSSLLKIAENTIRKKHKMRQIKVEADEDNLSRRFRKAVFEAIMAHNASLIEVATKKQPKVIRLNPTKISDSQKDLSSVVNMISDFVGEDDFEEEEQVEVEVSEVTEVTEVTETKDQPVDENQTYKEFVRRLVKETSLGVSEVAETCRENGMLLNAFIQAVNQFLYDAFEDQVVLVEGDEIVVDEFYIDELNELVENDFSELD</sequence>
<dbReference type="Proteomes" id="UP000571018">
    <property type="component" value="Unassembled WGS sequence"/>
</dbReference>
<evidence type="ECO:0000313" key="2">
    <source>
        <dbReference type="EMBL" id="MBA5729212.1"/>
    </source>
</evidence>
<name>A0A839A5E4_9LACT</name>
<dbReference type="InterPro" id="IPR028932">
    <property type="entry name" value="TerB-C"/>
</dbReference>
<keyword evidence="3" id="KW-1185">Reference proteome</keyword>
<accession>A0A839A5E4</accession>
<proteinExistence type="predicted"/>
<dbReference type="RefSeq" id="WP_218930917.1">
    <property type="nucleotide sequence ID" value="NZ_JACAOA010000011.1"/>
</dbReference>
<dbReference type="AlphaFoldDB" id="A0A839A5E4"/>
<reference evidence="2 3" key="1">
    <citation type="submission" date="2020-06" db="EMBL/GenBank/DDBJ databases">
        <title>Reclassification of Facklamia ignava, Facklamia soureckii and Facklami tabacinasalis as Falseniella iganva gen. nov., comb. nov., Hutsoniella ignava gen. nov., comb. nov., and Ruoffia tabacinasalis gen. nov., comb. nov and description of Ruoffia haltotolerans sp. nov., isolated from hypersaline Inland Sea of Qatar.</title>
        <authorList>
            <person name="Fotedar R."/>
            <person name="Sankaranarayanan K."/>
            <person name="Lawson P."/>
            <person name="Caldwell M."/>
            <person name="Zeyara A."/>
            <person name="Al Malki A."/>
            <person name="Ali M."/>
        </authorList>
    </citation>
    <scope>NUCLEOTIDE SEQUENCE [LARGE SCALE GENOMIC DNA]</scope>
    <source>
        <strain evidence="2 3">INB8</strain>
    </source>
</reference>
<dbReference type="Pfam" id="PF15615">
    <property type="entry name" value="TerB_C"/>
    <property type="match status" value="1"/>
</dbReference>
<feature type="domain" description="TerB-C" evidence="1">
    <location>
        <begin position="322"/>
        <end position="460"/>
    </location>
</feature>
<evidence type="ECO:0000259" key="1">
    <source>
        <dbReference type="Pfam" id="PF15615"/>
    </source>
</evidence>
<comment type="caution">
    <text evidence="2">The sequence shown here is derived from an EMBL/GenBank/DDBJ whole genome shotgun (WGS) entry which is preliminary data.</text>
</comment>
<evidence type="ECO:0000313" key="3">
    <source>
        <dbReference type="Proteomes" id="UP000571018"/>
    </source>
</evidence>
<gene>
    <name evidence="2" type="ORF">HW423_05375</name>
</gene>
<organism evidence="2 3">
    <name type="scientific">Ruoffia halotolerans</name>
    <dbReference type="NCBI Taxonomy" id="2748684"/>
    <lineage>
        <taxon>Bacteria</taxon>
        <taxon>Bacillati</taxon>
        <taxon>Bacillota</taxon>
        <taxon>Bacilli</taxon>
        <taxon>Lactobacillales</taxon>
        <taxon>Aerococcaceae</taxon>
        <taxon>Ruoffia</taxon>
    </lineage>
</organism>
<dbReference type="EMBL" id="JACAOA010000011">
    <property type="protein sequence ID" value="MBA5729212.1"/>
    <property type="molecule type" value="Genomic_DNA"/>
</dbReference>